<evidence type="ECO:0000313" key="18">
    <source>
        <dbReference type="Proteomes" id="UP001174136"/>
    </source>
</evidence>
<keyword evidence="4" id="KW-0410">Iron transport</keyword>
<protein>
    <submittedName>
        <fullName evidence="17">Mitoferrin-2</fullName>
    </submittedName>
</protein>
<dbReference type="FunFam" id="1.50.40.10:FF:000031">
    <property type="entry name" value="mitoferrin-2 isoform X1"/>
    <property type="match status" value="1"/>
</dbReference>
<evidence type="ECO:0000256" key="1">
    <source>
        <dbReference type="ARBA" id="ARBA00004448"/>
    </source>
</evidence>
<evidence type="ECO:0000256" key="9">
    <source>
        <dbReference type="ARBA" id="ARBA00023004"/>
    </source>
</evidence>
<comment type="similarity">
    <text evidence="2 16">Belongs to the mitochondrial carrier (TC 2.A.29) family.</text>
</comment>
<dbReference type="GO" id="GO:0005743">
    <property type="term" value="C:mitochondrial inner membrane"/>
    <property type="evidence" value="ECO:0007669"/>
    <property type="project" value="UniProtKB-SubCell"/>
</dbReference>
<keyword evidence="18" id="KW-1185">Reference proteome</keyword>
<dbReference type="GO" id="GO:0048250">
    <property type="term" value="P:iron import into the mitochondrion"/>
    <property type="evidence" value="ECO:0007669"/>
    <property type="project" value="TreeGrafter"/>
</dbReference>
<evidence type="ECO:0000256" key="7">
    <source>
        <dbReference type="ARBA" id="ARBA00022792"/>
    </source>
</evidence>
<dbReference type="EMBL" id="JAOPHQ010004923">
    <property type="protein sequence ID" value="KAK0137241.1"/>
    <property type="molecule type" value="Genomic_DNA"/>
</dbReference>
<dbReference type="SUPFAM" id="SSF103506">
    <property type="entry name" value="Mitochondrial carrier"/>
    <property type="match status" value="1"/>
</dbReference>
<evidence type="ECO:0000256" key="6">
    <source>
        <dbReference type="ARBA" id="ARBA00022737"/>
    </source>
</evidence>
<keyword evidence="9" id="KW-0408">Iron</keyword>
<dbReference type="AlphaFoldDB" id="A0AA47NSW5"/>
<keyword evidence="7" id="KW-0999">Mitochondrion inner membrane</keyword>
<keyword evidence="12 15" id="KW-0472">Membrane</keyword>
<reference evidence="17" key="1">
    <citation type="journal article" date="2023" name="Front. Mar. Sci.">
        <title>A new Merluccius polli reference genome to investigate the effects of global change in West African waters.</title>
        <authorList>
            <person name="Mateo J.L."/>
            <person name="Blanco-Fernandez C."/>
            <person name="Garcia-Vazquez E."/>
            <person name="Machado-Schiaffino G."/>
        </authorList>
    </citation>
    <scope>NUCLEOTIDE SEQUENCE</scope>
    <source>
        <strain evidence="17">C29</strain>
        <tissue evidence="17">Fin</tissue>
    </source>
</reference>
<evidence type="ECO:0000256" key="13">
    <source>
        <dbReference type="ARBA" id="ARBA00036243"/>
    </source>
</evidence>
<evidence type="ECO:0000256" key="11">
    <source>
        <dbReference type="ARBA" id="ARBA00023128"/>
    </source>
</evidence>
<feature type="repeat" description="Solcar" evidence="15">
    <location>
        <begin position="70"/>
        <end position="158"/>
    </location>
</feature>
<comment type="function">
    <text evidence="14">Mitochondrial iron transporter that mediates iron uptake. Probably required for heme synthesis of hemoproteins and Fe-S cluster assembly in non-erythroid cells.</text>
</comment>
<keyword evidence="3 16" id="KW-0813">Transport</keyword>
<dbReference type="PANTHER" id="PTHR45758">
    <property type="entry name" value="MITOFERRIN-1-RELATED"/>
    <property type="match status" value="1"/>
</dbReference>
<comment type="caution">
    <text evidence="17">The sequence shown here is derived from an EMBL/GenBank/DDBJ whole genome shotgun (WGS) entry which is preliminary data.</text>
</comment>
<dbReference type="GO" id="GO:0015093">
    <property type="term" value="F:ferrous iron transmembrane transporter activity"/>
    <property type="evidence" value="ECO:0007669"/>
    <property type="project" value="TreeGrafter"/>
</dbReference>
<dbReference type="InterPro" id="IPR023395">
    <property type="entry name" value="MCP_dom_sf"/>
</dbReference>
<evidence type="ECO:0000256" key="5">
    <source>
        <dbReference type="ARBA" id="ARBA00022692"/>
    </source>
</evidence>
<keyword evidence="6" id="KW-0677">Repeat</keyword>
<dbReference type="Pfam" id="PF00153">
    <property type="entry name" value="Mito_carr"/>
    <property type="match status" value="3"/>
</dbReference>
<accession>A0AA47NSW5</accession>
<evidence type="ECO:0000256" key="12">
    <source>
        <dbReference type="ARBA" id="ARBA00023136"/>
    </source>
</evidence>
<evidence type="ECO:0000256" key="14">
    <source>
        <dbReference type="ARBA" id="ARBA00037402"/>
    </source>
</evidence>
<evidence type="ECO:0000256" key="10">
    <source>
        <dbReference type="ARBA" id="ARBA00023065"/>
    </source>
</evidence>
<feature type="repeat" description="Solcar" evidence="15">
    <location>
        <begin position="259"/>
        <end position="367"/>
    </location>
</feature>
<dbReference type="Proteomes" id="UP001174136">
    <property type="component" value="Unassembled WGS sequence"/>
</dbReference>
<evidence type="ECO:0000256" key="16">
    <source>
        <dbReference type="RuleBase" id="RU000488"/>
    </source>
</evidence>
<gene>
    <name evidence="17" type="primary">slc25a28_0</name>
    <name evidence="17" type="ORF">N1851_026564</name>
</gene>
<comment type="subcellular location">
    <subcellularLocation>
        <location evidence="1">Mitochondrion inner membrane</location>
        <topology evidence="1">Multi-pass membrane protein</topology>
    </subcellularLocation>
</comment>
<evidence type="ECO:0000256" key="3">
    <source>
        <dbReference type="ARBA" id="ARBA00022448"/>
    </source>
</evidence>
<evidence type="ECO:0000313" key="17">
    <source>
        <dbReference type="EMBL" id="KAK0137241.1"/>
    </source>
</evidence>
<evidence type="ECO:0000256" key="15">
    <source>
        <dbReference type="PROSITE-ProRule" id="PRU00282"/>
    </source>
</evidence>
<keyword evidence="5 15" id="KW-0812">Transmembrane</keyword>
<dbReference type="PANTHER" id="PTHR45758:SF20">
    <property type="entry name" value="MITOFERRIN-2"/>
    <property type="match status" value="1"/>
</dbReference>
<organism evidence="17 18">
    <name type="scientific">Merluccius polli</name>
    <name type="common">Benguela hake</name>
    <name type="synonym">Merluccius cadenati</name>
    <dbReference type="NCBI Taxonomy" id="89951"/>
    <lineage>
        <taxon>Eukaryota</taxon>
        <taxon>Metazoa</taxon>
        <taxon>Chordata</taxon>
        <taxon>Craniata</taxon>
        <taxon>Vertebrata</taxon>
        <taxon>Euteleostomi</taxon>
        <taxon>Actinopterygii</taxon>
        <taxon>Neopterygii</taxon>
        <taxon>Teleostei</taxon>
        <taxon>Neoteleostei</taxon>
        <taxon>Acanthomorphata</taxon>
        <taxon>Zeiogadaria</taxon>
        <taxon>Gadariae</taxon>
        <taxon>Gadiformes</taxon>
        <taxon>Gadoidei</taxon>
        <taxon>Merlucciidae</taxon>
        <taxon>Merluccius</taxon>
    </lineage>
</organism>
<keyword evidence="11" id="KW-0496">Mitochondrion</keyword>
<dbReference type="Gene3D" id="1.50.40.10">
    <property type="entry name" value="Mitochondrial carrier domain"/>
    <property type="match status" value="2"/>
</dbReference>
<keyword evidence="8" id="KW-1133">Transmembrane helix</keyword>
<keyword evidence="10" id="KW-0406">Ion transport</keyword>
<proteinExistence type="inferred from homology"/>
<dbReference type="PROSITE" id="PS50920">
    <property type="entry name" value="SOLCAR"/>
    <property type="match status" value="3"/>
</dbReference>
<dbReference type="FunFam" id="1.50.40.10:FF:000027">
    <property type="entry name" value="mitoferrin-2 isoform X1"/>
    <property type="match status" value="1"/>
</dbReference>
<name>A0AA47NSW5_MERPO</name>
<comment type="catalytic activity">
    <reaction evidence="13">
        <text>Fe(2+)(in) = Fe(2+)(out)</text>
        <dbReference type="Rhea" id="RHEA:28486"/>
        <dbReference type="ChEBI" id="CHEBI:29033"/>
    </reaction>
</comment>
<evidence type="ECO:0000256" key="2">
    <source>
        <dbReference type="ARBA" id="ARBA00006375"/>
    </source>
</evidence>
<dbReference type="InterPro" id="IPR018108">
    <property type="entry name" value="MCP_transmembrane"/>
</dbReference>
<feature type="repeat" description="Solcar" evidence="15">
    <location>
        <begin position="168"/>
        <end position="252"/>
    </location>
</feature>
<evidence type="ECO:0000256" key="4">
    <source>
        <dbReference type="ARBA" id="ARBA00022496"/>
    </source>
</evidence>
<sequence length="386" mass="41769">MEADSFLSRRMAVEPPGAEVTGAGAEIRRLGGRILRTGGSGNGGGGTGFSLRTVAAEPDLADYEGLPRGEATTTHMLAGAVAGVMEHCLMFPIDCVKTRMQSLQPDPGARYRSVTDALRQIIRTEGVWRPIRGVNVMAVGAGPAHALYFACYEKIKFSLNNAVHPGANSHFANGVAGCMATVIHDAVMNPAEVVKQRVQMFNSPYRGVVDCVGATLRREGPRAFYRSYTTQLTMNVPFQALHFMTYEYLQELLNPHRHYDPSSHMVSGALAGAIAAAATTPLDVCKTLLNTQETLVLPTSSSSSAAVAATATATAPARHISGLGEAFRTVYRMGGAPAFFKGVQARVIYQMPSTAISWSVYEFFKYVLTERQHRRRLRPPERDADN</sequence>
<evidence type="ECO:0000256" key="8">
    <source>
        <dbReference type="ARBA" id="ARBA00022989"/>
    </source>
</evidence>